<evidence type="ECO:0000256" key="3">
    <source>
        <dbReference type="RuleBase" id="RU000363"/>
    </source>
</evidence>
<proteinExistence type="inferred from homology"/>
<dbReference type="STRING" id="1603555.SU86_008895"/>
<evidence type="ECO:0000313" key="4">
    <source>
        <dbReference type="EMBL" id="AJZ76451.1"/>
    </source>
</evidence>
<dbReference type="RefSeq" id="WP_048187219.1">
    <property type="nucleotide sequence ID" value="NZ_CP011097.1"/>
</dbReference>
<dbReference type="AlphaFoldDB" id="A0A3G1B3W6"/>
<dbReference type="InterPro" id="IPR051911">
    <property type="entry name" value="SDR_oxidoreductase"/>
</dbReference>
<dbReference type="Pfam" id="PF00106">
    <property type="entry name" value="adh_short"/>
    <property type="match status" value="1"/>
</dbReference>
<organism evidence="4 5">
    <name type="scientific">Candidatus Nitrosotenuis cloacae</name>
    <dbReference type="NCBI Taxonomy" id="1603555"/>
    <lineage>
        <taxon>Archaea</taxon>
        <taxon>Nitrososphaerota</taxon>
        <taxon>Candidatus Nitrosotenuis</taxon>
    </lineage>
</organism>
<dbReference type="GeneID" id="24874678"/>
<keyword evidence="5" id="KW-1185">Reference proteome</keyword>
<dbReference type="Gene3D" id="3.40.50.720">
    <property type="entry name" value="NAD(P)-binding Rossmann-like Domain"/>
    <property type="match status" value="1"/>
</dbReference>
<comment type="similarity">
    <text evidence="1 3">Belongs to the short-chain dehydrogenases/reductases (SDR) family.</text>
</comment>
<keyword evidence="2" id="KW-0560">Oxidoreductase</keyword>
<evidence type="ECO:0000313" key="5">
    <source>
        <dbReference type="Proteomes" id="UP000266745"/>
    </source>
</evidence>
<dbReference type="GO" id="GO:0016491">
    <property type="term" value="F:oxidoreductase activity"/>
    <property type="evidence" value="ECO:0007669"/>
    <property type="project" value="UniProtKB-KW"/>
</dbReference>
<dbReference type="OrthoDB" id="10157at2157"/>
<sequence length="275" mass="30253">MDKIALVTGSSSGIGFETSLALAREGYHTYASMRDTKKGAKIQEIAKKENLPITIIPLDVDKPESIKAAINQIMAESKRIDVLVNNAGYGVFGCLEDLTVDELKAQFDTNFFSVVRLIQEIAPIMRNQKTGAIVNISSVAGKIGFPGSPAYISSKFALEGLSECLRYELSPFGVNTIIIEPGVIKTNFFDSMKMPKNAKPDSPYKEITNKVVAGVKMMAEMGTPPKEVADVIIKALKEKNPLPRYPVGNDASMFLEAKKMKTDIEFENYLKKELF</sequence>
<gene>
    <name evidence="4" type="ORF">SU86_008895</name>
</gene>
<dbReference type="CDD" id="cd05374">
    <property type="entry name" value="17beta-HSD-like_SDR_c"/>
    <property type="match status" value="1"/>
</dbReference>
<accession>A0A3G1B3W6</accession>
<dbReference type="PRINTS" id="PR00081">
    <property type="entry name" value="GDHRDH"/>
</dbReference>
<dbReference type="Proteomes" id="UP000266745">
    <property type="component" value="Chromosome"/>
</dbReference>
<reference evidence="4 5" key="1">
    <citation type="journal article" date="2016" name="Sci. Rep.">
        <title>A novel ammonia-oxidizing archaeon from wastewater treatment plant: Its enrichment, physiological and genomic characteristics.</title>
        <authorList>
            <person name="Li Y."/>
            <person name="Ding K."/>
            <person name="Wen X."/>
            <person name="Zhang B."/>
            <person name="Shen B."/>
            <person name="Yang Y."/>
        </authorList>
    </citation>
    <scope>NUCLEOTIDE SEQUENCE [LARGE SCALE GENOMIC DNA]</scope>
    <source>
        <strain evidence="4 5">SAT1</strain>
    </source>
</reference>
<dbReference type="PANTHER" id="PTHR43976:SF16">
    <property type="entry name" value="SHORT-CHAIN DEHYDROGENASE_REDUCTASE FAMILY PROTEIN"/>
    <property type="match status" value="1"/>
</dbReference>
<evidence type="ECO:0000256" key="1">
    <source>
        <dbReference type="ARBA" id="ARBA00006484"/>
    </source>
</evidence>
<name>A0A3G1B3W6_9ARCH</name>
<dbReference type="PRINTS" id="PR00080">
    <property type="entry name" value="SDRFAMILY"/>
</dbReference>
<dbReference type="PANTHER" id="PTHR43976">
    <property type="entry name" value="SHORT CHAIN DEHYDROGENASE"/>
    <property type="match status" value="1"/>
</dbReference>
<protein>
    <submittedName>
        <fullName evidence="4">Alcohol dehydrogenase</fullName>
    </submittedName>
</protein>
<dbReference type="EMBL" id="CP011097">
    <property type="protein sequence ID" value="AJZ76451.1"/>
    <property type="molecule type" value="Genomic_DNA"/>
</dbReference>
<dbReference type="InterPro" id="IPR036291">
    <property type="entry name" value="NAD(P)-bd_dom_sf"/>
</dbReference>
<dbReference type="KEGG" id="tah:SU86_008895"/>
<evidence type="ECO:0000256" key="2">
    <source>
        <dbReference type="ARBA" id="ARBA00023002"/>
    </source>
</evidence>
<dbReference type="InterPro" id="IPR002347">
    <property type="entry name" value="SDR_fam"/>
</dbReference>
<dbReference type="SUPFAM" id="SSF51735">
    <property type="entry name" value="NAD(P)-binding Rossmann-fold domains"/>
    <property type="match status" value="1"/>
</dbReference>